<gene>
    <name evidence="8" type="ORF">A8V01_14180</name>
</gene>
<evidence type="ECO:0000256" key="4">
    <source>
        <dbReference type="ARBA" id="ARBA00023004"/>
    </source>
</evidence>
<comment type="cofactor">
    <cofactor evidence="1">
        <name>Fe(2+)</name>
        <dbReference type="ChEBI" id="CHEBI:29033"/>
    </cofactor>
</comment>
<protein>
    <recommendedName>
        <fullName evidence="6">2-oxoadipate dioxygenase/decarboxylase</fullName>
        <ecNumber evidence="6">1.13.11.93</ecNumber>
    </recommendedName>
    <alternativeName>
        <fullName evidence="7">2-hydroxyglutarate synthase</fullName>
    </alternativeName>
</protein>
<keyword evidence="2" id="KW-0223">Dioxygenase</keyword>
<evidence type="ECO:0000256" key="2">
    <source>
        <dbReference type="ARBA" id="ARBA00022964"/>
    </source>
</evidence>
<dbReference type="PANTHER" id="PTHR31136:SF5">
    <property type="entry name" value="2-OXOADIPATE DIOXYGENASE_DECARBOXYLASE, CHLOROPLASTIC"/>
    <property type="match status" value="1"/>
</dbReference>
<dbReference type="InterPro" id="IPR009770">
    <property type="entry name" value="HGLS"/>
</dbReference>
<evidence type="ECO:0000256" key="5">
    <source>
        <dbReference type="ARBA" id="ARBA00035013"/>
    </source>
</evidence>
<dbReference type="GO" id="GO:0051213">
    <property type="term" value="F:dioxygenase activity"/>
    <property type="evidence" value="ECO:0007669"/>
    <property type="project" value="UniProtKB-KW"/>
</dbReference>
<evidence type="ECO:0000256" key="6">
    <source>
        <dbReference type="ARBA" id="ARBA00035023"/>
    </source>
</evidence>
<keyword evidence="4" id="KW-0408">Iron</keyword>
<sequence length="344" mass="36667">MASAAHDASPDLATLHALLVPIIGADKGQWALDTLEIDPKLAGTGDRASRAQVSMALNAALFVDLLDRVPTAARYVQRMRASGEPIVFDHGALRTIDGETGALPSGHEGFGRFLAPLGYEVRGLYPLPALTMTGRAYVQVDLPASVPQFFVSELHVSQLPEPAQAAAAAIFRSSSDPIGPVEQAALDALAKSGECSIADGVTILRGALAAFTRRHPAPALADYEALLEHSKEGAWIATEGNAFNHATTRVPDVEAHAQDLKTEGYPLKPAVEISRNGRVRQTAILADKVVRPFRLPDGTELTRDVPGSFYEFISRDIDPETGLIDLTFDSGNATGIFAVTREQT</sequence>
<dbReference type="OrthoDB" id="506370at2"/>
<evidence type="ECO:0000313" key="9">
    <source>
        <dbReference type="Proteomes" id="UP000236327"/>
    </source>
</evidence>
<dbReference type="Proteomes" id="UP000236327">
    <property type="component" value="Unassembled WGS sequence"/>
</dbReference>
<organism evidence="8 9">
    <name type="scientific">Novosphingobium guangzhouense</name>
    <dbReference type="NCBI Taxonomy" id="1850347"/>
    <lineage>
        <taxon>Bacteria</taxon>
        <taxon>Pseudomonadati</taxon>
        <taxon>Pseudomonadota</taxon>
        <taxon>Alphaproteobacteria</taxon>
        <taxon>Sphingomonadales</taxon>
        <taxon>Sphingomonadaceae</taxon>
        <taxon>Novosphingobium</taxon>
    </lineage>
</organism>
<dbReference type="PANTHER" id="PTHR31136">
    <property type="entry name" value="DUF1338 DOMAIN-CONTAINING PROTEIN"/>
    <property type="match status" value="1"/>
</dbReference>
<dbReference type="SMART" id="SM01150">
    <property type="entry name" value="DUF1338"/>
    <property type="match status" value="1"/>
</dbReference>
<evidence type="ECO:0000256" key="1">
    <source>
        <dbReference type="ARBA" id="ARBA00001954"/>
    </source>
</evidence>
<keyword evidence="3" id="KW-0560">Oxidoreductase</keyword>
<comment type="caution">
    <text evidence="8">The sequence shown here is derived from an EMBL/GenBank/DDBJ whole genome shotgun (WGS) entry which is preliminary data.</text>
</comment>
<dbReference type="EC" id="1.13.11.93" evidence="6"/>
<dbReference type="Pfam" id="PF07063">
    <property type="entry name" value="HGLS"/>
    <property type="match status" value="1"/>
</dbReference>
<reference evidence="8 9" key="1">
    <citation type="submission" date="2016-05" db="EMBL/GenBank/DDBJ databases">
        <title>Complete genome sequence of Novosphingobium guangzhouense SA925(T).</title>
        <authorList>
            <person name="Sha S."/>
        </authorList>
    </citation>
    <scope>NUCLEOTIDE SEQUENCE [LARGE SCALE GENOMIC DNA]</scope>
    <source>
        <strain evidence="8 9">SA925</strain>
    </source>
</reference>
<dbReference type="AlphaFoldDB" id="A0A2K2G4I0"/>
<name>A0A2K2G4I0_9SPHN</name>
<dbReference type="RefSeq" id="WP_103094908.1">
    <property type="nucleotide sequence ID" value="NZ_LYMM01000021.1"/>
</dbReference>
<evidence type="ECO:0000256" key="7">
    <source>
        <dbReference type="ARBA" id="ARBA00035045"/>
    </source>
</evidence>
<dbReference type="Gene3D" id="3.10.180.50">
    <property type="match status" value="1"/>
</dbReference>
<accession>A0A2K2G4I0</accession>
<dbReference type="EMBL" id="LYMM01000021">
    <property type="protein sequence ID" value="PNU05944.1"/>
    <property type="molecule type" value="Genomic_DNA"/>
</dbReference>
<comment type="similarity">
    <text evidence="5">Belongs to the 2-oxoadipate dioxygenase/decarboxylase family.</text>
</comment>
<evidence type="ECO:0000313" key="8">
    <source>
        <dbReference type="EMBL" id="PNU05944.1"/>
    </source>
</evidence>
<evidence type="ECO:0000256" key="3">
    <source>
        <dbReference type="ARBA" id="ARBA00023002"/>
    </source>
</evidence>
<proteinExistence type="inferred from homology"/>
<keyword evidence="9" id="KW-1185">Reference proteome</keyword>